<dbReference type="GO" id="GO:0004362">
    <property type="term" value="F:glutathione-disulfide reductase (NADPH) activity"/>
    <property type="evidence" value="ECO:0007669"/>
    <property type="project" value="TreeGrafter"/>
</dbReference>
<evidence type="ECO:0000256" key="1">
    <source>
        <dbReference type="ARBA" id="ARBA00001974"/>
    </source>
</evidence>
<comment type="function">
    <text evidence="15">Reduces disulfideprotein thioredoxin (Trx) to its dithiol-containing form. Homodimeric flavoprotein involved in the regulation of cellular redox reactions, growth and differentiation. Contains a selenocysteine residue at the C-terminal active site that is essential for catalysis. Also has reductase activity on hydrogen peroxide (H2O2).</text>
</comment>
<evidence type="ECO:0000256" key="16">
    <source>
        <dbReference type="ARBA" id="ARBA00047387"/>
    </source>
</evidence>
<reference evidence="23 24" key="1">
    <citation type="submission" date="2013-03" db="EMBL/GenBank/DDBJ databases">
        <authorList>
            <person name="Warren W."/>
            <person name="Wilson R.K."/>
        </authorList>
    </citation>
    <scope>NUCLEOTIDE SEQUENCE</scope>
</reference>
<evidence type="ECO:0000256" key="6">
    <source>
        <dbReference type="ARBA" id="ARBA00022857"/>
    </source>
</evidence>
<evidence type="ECO:0000256" key="13">
    <source>
        <dbReference type="ARBA" id="ARBA00044212"/>
    </source>
</evidence>
<dbReference type="InterPro" id="IPR023753">
    <property type="entry name" value="FAD/NAD-binding_dom"/>
</dbReference>
<dbReference type="GO" id="GO:0042802">
    <property type="term" value="F:identical protein binding"/>
    <property type="evidence" value="ECO:0007669"/>
    <property type="project" value="Ensembl"/>
</dbReference>
<evidence type="ECO:0000256" key="7">
    <source>
        <dbReference type="ARBA" id="ARBA00022933"/>
    </source>
</evidence>
<dbReference type="GO" id="GO:0034599">
    <property type="term" value="P:cellular response to oxidative stress"/>
    <property type="evidence" value="ECO:0007669"/>
    <property type="project" value="TreeGrafter"/>
</dbReference>
<evidence type="ECO:0000259" key="22">
    <source>
        <dbReference type="Pfam" id="PF07992"/>
    </source>
</evidence>
<dbReference type="SMR" id="A0A7N9DHC7"/>
<dbReference type="Gene3D" id="3.40.30.10">
    <property type="entry name" value="Glutaredoxin"/>
    <property type="match status" value="1"/>
</dbReference>
<keyword evidence="10 18" id="KW-0676">Redox-active center</keyword>
<feature type="region of interest" description="Disordered" evidence="19">
    <location>
        <begin position="14"/>
        <end position="46"/>
    </location>
</feature>
<evidence type="ECO:0000259" key="21">
    <source>
        <dbReference type="Pfam" id="PF02852"/>
    </source>
</evidence>
<evidence type="ECO:0000256" key="10">
    <source>
        <dbReference type="ARBA" id="ARBA00023284"/>
    </source>
</evidence>
<reference evidence="23" key="2">
    <citation type="submission" date="2025-08" db="UniProtKB">
        <authorList>
            <consortium name="Ensembl"/>
        </authorList>
    </citation>
    <scope>IDENTIFICATION</scope>
</reference>
<dbReference type="GO" id="GO:0005829">
    <property type="term" value="C:cytosol"/>
    <property type="evidence" value="ECO:0007669"/>
    <property type="project" value="Ensembl"/>
</dbReference>
<keyword evidence="4 18" id="KW-0285">Flavoprotein</keyword>
<dbReference type="InterPro" id="IPR036249">
    <property type="entry name" value="Thioredoxin-like_sf"/>
</dbReference>
<dbReference type="InterPro" id="IPR004099">
    <property type="entry name" value="Pyr_nucl-diS_OxRdtase_dimer"/>
</dbReference>
<dbReference type="EC" id="1.11.1.2" evidence="11"/>
<dbReference type="AlphaFoldDB" id="A0A7N9DHC7"/>
<feature type="domain" description="Glutaredoxin" evidence="20">
    <location>
        <begin position="68"/>
        <end position="128"/>
    </location>
</feature>
<dbReference type="GO" id="GO:0001650">
    <property type="term" value="C:fibrillar center"/>
    <property type="evidence" value="ECO:0007669"/>
    <property type="project" value="Ensembl"/>
</dbReference>
<name>A0A7N9DHC7_MACFA</name>
<keyword evidence="7" id="KW-0712">Selenocysteine</keyword>
<feature type="domain" description="Pyridine nucleotide-disulphide oxidoreductase dimerisation" evidence="21">
    <location>
        <begin position="520"/>
        <end position="631"/>
    </location>
</feature>
<keyword evidence="9" id="KW-1015">Disulfide bond</keyword>
<evidence type="ECO:0000256" key="3">
    <source>
        <dbReference type="ARBA" id="ARBA00012610"/>
    </source>
</evidence>
<dbReference type="FunFam" id="3.50.50.60:FF:000190">
    <property type="entry name" value="Thioredoxin reductase"/>
    <property type="match status" value="1"/>
</dbReference>
<dbReference type="NCBIfam" id="TIGR01438">
    <property type="entry name" value="TGR"/>
    <property type="match status" value="1"/>
</dbReference>
<dbReference type="PROSITE" id="PS00076">
    <property type="entry name" value="PYRIDINE_REDOX_1"/>
    <property type="match status" value="1"/>
</dbReference>
<feature type="domain" description="FAD/NAD(P)-binding" evidence="22">
    <location>
        <begin position="163"/>
        <end position="500"/>
    </location>
</feature>
<evidence type="ECO:0000256" key="15">
    <source>
        <dbReference type="ARBA" id="ARBA00045717"/>
    </source>
</evidence>
<dbReference type="InterPro" id="IPR002109">
    <property type="entry name" value="Glutaredoxin"/>
</dbReference>
<dbReference type="GO" id="GO:0008283">
    <property type="term" value="P:cell population proliferation"/>
    <property type="evidence" value="ECO:0007669"/>
    <property type="project" value="Ensembl"/>
</dbReference>
<dbReference type="GO" id="GO:0045454">
    <property type="term" value="P:cell redox homeostasis"/>
    <property type="evidence" value="ECO:0007669"/>
    <property type="project" value="InterPro"/>
</dbReference>
<dbReference type="FunFam" id="3.40.30.10:FF:000271">
    <property type="entry name" value="Thioredoxin reductase 1, cytoplasmic"/>
    <property type="match status" value="1"/>
</dbReference>
<feature type="compositionally biased region" description="Basic residues" evidence="19">
    <location>
        <begin position="25"/>
        <end position="37"/>
    </location>
</feature>
<evidence type="ECO:0000313" key="24">
    <source>
        <dbReference type="Proteomes" id="UP000233100"/>
    </source>
</evidence>
<dbReference type="Ensembl" id="ENSMFAT00000092139.1">
    <property type="protein sequence ID" value="ENSMFAP00000063384.1"/>
    <property type="gene ID" value="ENSMFAG00000043513.2"/>
</dbReference>
<dbReference type="Pfam" id="PF02852">
    <property type="entry name" value="Pyr_redox_dim"/>
    <property type="match status" value="1"/>
</dbReference>
<dbReference type="InterPro" id="IPR016156">
    <property type="entry name" value="FAD/NAD-linked_Rdtase_dimer_sf"/>
</dbReference>
<dbReference type="GO" id="GO:0005654">
    <property type="term" value="C:nucleoplasm"/>
    <property type="evidence" value="ECO:0007669"/>
    <property type="project" value="Ensembl"/>
</dbReference>
<evidence type="ECO:0000256" key="4">
    <source>
        <dbReference type="ARBA" id="ARBA00022630"/>
    </source>
</evidence>
<dbReference type="PANTHER" id="PTHR42737:SF8">
    <property type="entry name" value="THIOREDOXIN-DISULFIDE REDUCTASE"/>
    <property type="match status" value="1"/>
</dbReference>
<dbReference type="PRINTS" id="PR00368">
    <property type="entry name" value="FADPNR"/>
</dbReference>
<protein>
    <recommendedName>
        <fullName evidence="12">Thioredoxin reductase 1, cytoplasmic</fullName>
        <ecNumber evidence="11">1.11.1.2</ecNumber>
        <ecNumber evidence="3">1.8.1.9</ecNumber>
    </recommendedName>
    <alternativeName>
        <fullName evidence="14">Peroxidase TXNRD1</fullName>
    </alternativeName>
    <alternativeName>
        <fullName evidence="13">Thioredoxin reductase TR1</fullName>
    </alternativeName>
</protein>
<dbReference type="GO" id="GO:0005739">
    <property type="term" value="C:mitochondrion"/>
    <property type="evidence" value="ECO:0007669"/>
    <property type="project" value="TreeGrafter"/>
</dbReference>
<dbReference type="Gene3D" id="3.30.390.30">
    <property type="match status" value="1"/>
</dbReference>
<proteinExistence type="inferred from homology"/>
<comment type="similarity">
    <text evidence="2 18">Belongs to the class-I pyridine nucleotide-disulfide oxidoreductase family.</text>
</comment>
<dbReference type="GO" id="GO:0004791">
    <property type="term" value="F:thioredoxin-disulfide reductase (NADPH) activity"/>
    <property type="evidence" value="ECO:0007669"/>
    <property type="project" value="UniProtKB-EC"/>
</dbReference>
<dbReference type="Pfam" id="PF07992">
    <property type="entry name" value="Pyr_redox_2"/>
    <property type="match status" value="1"/>
</dbReference>
<dbReference type="GO" id="GO:0071949">
    <property type="term" value="F:FAD binding"/>
    <property type="evidence" value="ECO:0007669"/>
    <property type="project" value="Ensembl"/>
</dbReference>
<dbReference type="GeneTree" id="ENSGT00940000160180"/>
<keyword evidence="5 18" id="KW-0274">FAD</keyword>
<organism evidence="23 24">
    <name type="scientific">Macaca fascicularis</name>
    <name type="common">Crab-eating macaque</name>
    <name type="synonym">Cynomolgus monkey</name>
    <dbReference type="NCBI Taxonomy" id="9541"/>
    <lineage>
        <taxon>Eukaryota</taxon>
        <taxon>Metazoa</taxon>
        <taxon>Chordata</taxon>
        <taxon>Craniata</taxon>
        <taxon>Vertebrata</taxon>
        <taxon>Euteleostomi</taxon>
        <taxon>Mammalia</taxon>
        <taxon>Eutheria</taxon>
        <taxon>Euarchontoglires</taxon>
        <taxon>Primates</taxon>
        <taxon>Haplorrhini</taxon>
        <taxon>Catarrhini</taxon>
        <taxon>Cercopithecidae</taxon>
        <taxon>Cercopithecinae</taxon>
        <taxon>Macaca</taxon>
    </lineage>
</organism>
<gene>
    <name evidence="23" type="primary">TXNRD1</name>
</gene>
<dbReference type="Gene3D" id="3.50.50.60">
    <property type="entry name" value="FAD/NAD(P)-binding domain"/>
    <property type="match status" value="2"/>
</dbReference>
<dbReference type="Bgee" id="ENSMFAG00000043513">
    <property type="expression patterns" value="Expressed in skeletal muscle tissue and 13 other cell types or tissues"/>
</dbReference>
<comment type="catalytic activity">
    <reaction evidence="16">
        <text>[thioredoxin]-dithiol + NADP(+) = [thioredoxin]-disulfide + NADPH + H(+)</text>
        <dbReference type="Rhea" id="RHEA:20345"/>
        <dbReference type="Rhea" id="RHEA-COMP:10698"/>
        <dbReference type="Rhea" id="RHEA-COMP:10700"/>
        <dbReference type="ChEBI" id="CHEBI:15378"/>
        <dbReference type="ChEBI" id="CHEBI:29950"/>
        <dbReference type="ChEBI" id="CHEBI:50058"/>
        <dbReference type="ChEBI" id="CHEBI:57783"/>
        <dbReference type="ChEBI" id="CHEBI:58349"/>
        <dbReference type="EC" id="1.8.1.9"/>
    </reaction>
    <physiologicalReaction direction="right-to-left" evidence="16">
        <dbReference type="Rhea" id="RHEA:20347"/>
    </physiologicalReaction>
</comment>
<dbReference type="CDD" id="cd03419">
    <property type="entry name" value="GRX_GRXh_1_2_like"/>
    <property type="match status" value="1"/>
</dbReference>
<dbReference type="GO" id="GO:0001707">
    <property type="term" value="P:mesoderm formation"/>
    <property type="evidence" value="ECO:0007669"/>
    <property type="project" value="Ensembl"/>
</dbReference>
<comment type="catalytic activity">
    <reaction evidence="17">
        <text>H2O2 + NADPH + H(+) = NADP(+) + 2 H2O</text>
        <dbReference type="Rhea" id="RHEA:15173"/>
        <dbReference type="ChEBI" id="CHEBI:15377"/>
        <dbReference type="ChEBI" id="CHEBI:15378"/>
        <dbReference type="ChEBI" id="CHEBI:16240"/>
        <dbReference type="ChEBI" id="CHEBI:57783"/>
        <dbReference type="ChEBI" id="CHEBI:58349"/>
        <dbReference type="EC" id="1.11.1.2"/>
    </reaction>
    <physiologicalReaction direction="left-to-right" evidence="17">
        <dbReference type="Rhea" id="RHEA:15174"/>
    </physiologicalReaction>
</comment>
<dbReference type="PROSITE" id="PS51354">
    <property type="entry name" value="GLUTAREDOXIN_2"/>
    <property type="match status" value="1"/>
</dbReference>
<evidence type="ECO:0000256" key="19">
    <source>
        <dbReference type="SAM" id="MobiDB-lite"/>
    </source>
</evidence>
<keyword evidence="6" id="KW-0521">NADP</keyword>
<comment type="cofactor">
    <cofactor evidence="1">
        <name>FAD</name>
        <dbReference type="ChEBI" id="CHEBI:57692"/>
    </cofactor>
</comment>
<evidence type="ECO:0000256" key="2">
    <source>
        <dbReference type="ARBA" id="ARBA00007532"/>
    </source>
</evidence>
<reference evidence="23" key="3">
    <citation type="submission" date="2025-09" db="UniProtKB">
        <authorList>
            <consortium name="Ensembl"/>
        </authorList>
    </citation>
    <scope>IDENTIFICATION</scope>
</reference>
<dbReference type="FunFam" id="3.30.390.30:FF:000004">
    <property type="entry name" value="Thioredoxin reductase 1, cytoplasmic"/>
    <property type="match status" value="1"/>
</dbReference>
<dbReference type="InterPro" id="IPR036188">
    <property type="entry name" value="FAD/NAD-bd_sf"/>
</dbReference>
<dbReference type="GO" id="GO:0006749">
    <property type="term" value="P:glutathione metabolic process"/>
    <property type="evidence" value="ECO:0007669"/>
    <property type="project" value="TreeGrafter"/>
</dbReference>
<dbReference type="InterPro" id="IPR046952">
    <property type="entry name" value="GSHR/TRXR-like"/>
</dbReference>
<dbReference type="PANTHER" id="PTHR42737">
    <property type="entry name" value="GLUTATHIONE REDUCTASE"/>
    <property type="match status" value="1"/>
</dbReference>
<evidence type="ECO:0000256" key="17">
    <source>
        <dbReference type="ARBA" id="ARBA00048992"/>
    </source>
</evidence>
<evidence type="ECO:0000313" key="23">
    <source>
        <dbReference type="Ensembl" id="ENSMFAP00000063384.1"/>
    </source>
</evidence>
<dbReference type="SUPFAM" id="SSF55424">
    <property type="entry name" value="FAD/NAD-linked reductases, dimerisation (C-terminal) domain"/>
    <property type="match status" value="1"/>
</dbReference>
<dbReference type="Proteomes" id="UP000233100">
    <property type="component" value="Chromosome 11"/>
</dbReference>
<dbReference type="InterPro" id="IPR006338">
    <property type="entry name" value="Thioredoxin/glutathione_Rdtase"/>
</dbReference>
<evidence type="ECO:0000259" key="20">
    <source>
        <dbReference type="Pfam" id="PF00462"/>
    </source>
</evidence>
<evidence type="ECO:0000256" key="18">
    <source>
        <dbReference type="RuleBase" id="RU003691"/>
    </source>
</evidence>
<sequence length="648" mass="70775">MGCTEGKAVAVAAPPELHTKGKNGGGRRRSAKDHHPGKTLPENPAGFTSTATADLRALLQAYIDGHSVVIFSRSTCTRCAEVKKLFKSLCVPYFVLELDQTEYGRALEGTLSELAAETDLPVVFVKQRKIGGHGPTLKAYQEGRLQKLLKMNGPEDLPESYDYDLIIIGGGSGGLAAAKEAAQYGKKVMVLDFVTPTPLGTRWGLGGTCVNVGCIPKKLMHQAALLGQALQDSRNYGWKVEETVKHDWDRMIEAVQNHIGSLNWGYRVALREKKVVYENAYGQFIGPHRIKATNNKGKEKIYSAERFLIATGERPRYLGIPGDKEYCISSDDLFSLPYCPGKTLVVGASYVALECAGFLAGIGLDVTVMVRSILLRGFDQDMASKIGEHMEEHGIKFIRQFVPIKIEQIEAGTPGRLRVVAQSTNSEEIIEGEYNTVLLAIGRDACTRKIGLETVGVKINEKTGKIPVTDEEQTNVPYIYAIGDILEDKVELTPVAIQAGRLLAQRLYAGSTVKCDYENVPTTVFTPLEYGACGLSEEKAVEKFGEENIEVYHSYFWPLEWTIPSRDNNKCYAKIICNTKDNERVVGFHVLGPNAGEVTQGFAAALKCGLTKKQLDSTIGIHPVCAEVFTTLSVTKRSGASILQAGCG</sequence>
<keyword evidence="24" id="KW-1185">Reference proteome</keyword>
<dbReference type="EC" id="1.8.1.9" evidence="3"/>
<evidence type="ECO:0000256" key="8">
    <source>
        <dbReference type="ARBA" id="ARBA00023002"/>
    </source>
</evidence>
<accession>A0A7N9DHC7</accession>
<dbReference type="GO" id="GO:0050137">
    <property type="term" value="F:NADPH peroxidase activity"/>
    <property type="evidence" value="ECO:0007669"/>
    <property type="project" value="UniProtKB-EC"/>
</dbReference>
<dbReference type="PRINTS" id="PR00411">
    <property type="entry name" value="PNDRDTASEI"/>
</dbReference>
<dbReference type="Pfam" id="PF00462">
    <property type="entry name" value="Glutaredoxin"/>
    <property type="match status" value="1"/>
</dbReference>
<evidence type="ECO:0000256" key="11">
    <source>
        <dbReference type="ARBA" id="ARBA00044049"/>
    </source>
</evidence>
<dbReference type="SUPFAM" id="SSF51905">
    <property type="entry name" value="FAD/NAD(P)-binding domain"/>
    <property type="match status" value="1"/>
</dbReference>
<dbReference type="SUPFAM" id="SSF52833">
    <property type="entry name" value="Thioredoxin-like"/>
    <property type="match status" value="1"/>
</dbReference>
<dbReference type="InterPro" id="IPR012999">
    <property type="entry name" value="Pyr_OxRdtase_I_AS"/>
</dbReference>
<evidence type="ECO:0000256" key="14">
    <source>
        <dbReference type="ARBA" id="ARBA00044275"/>
    </source>
</evidence>
<evidence type="ECO:0000256" key="12">
    <source>
        <dbReference type="ARBA" id="ARBA00044068"/>
    </source>
</evidence>
<evidence type="ECO:0000256" key="5">
    <source>
        <dbReference type="ARBA" id="ARBA00022827"/>
    </source>
</evidence>
<keyword evidence="8 18" id="KW-0560">Oxidoreductase</keyword>
<evidence type="ECO:0000256" key="9">
    <source>
        <dbReference type="ARBA" id="ARBA00023157"/>
    </source>
</evidence>